<proteinExistence type="predicted"/>
<name>A0A3P7KAA2_STRVU</name>
<reference evidence="2 3" key="1">
    <citation type="submission" date="2018-11" db="EMBL/GenBank/DDBJ databases">
        <authorList>
            <consortium name="Pathogen Informatics"/>
        </authorList>
    </citation>
    <scope>NUCLEOTIDE SEQUENCE [LARGE SCALE GENOMIC DNA]</scope>
</reference>
<dbReference type="Proteomes" id="UP000270094">
    <property type="component" value="Unassembled WGS sequence"/>
</dbReference>
<evidence type="ECO:0000313" key="3">
    <source>
        <dbReference type="Proteomes" id="UP000270094"/>
    </source>
</evidence>
<dbReference type="AlphaFoldDB" id="A0A3P7KAA2"/>
<dbReference type="EMBL" id="UYYB01137857">
    <property type="protein sequence ID" value="VDM85237.1"/>
    <property type="molecule type" value="Genomic_DNA"/>
</dbReference>
<gene>
    <name evidence="2" type="ORF">SVUK_LOCUS20235</name>
</gene>
<feature type="region of interest" description="Disordered" evidence="1">
    <location>
        <begin position="97"/>
        <end position="121"/>
    </location>
</feature>
<keyword evidence="3" id="KW-1185">Reference proteome</keyword>
<organism evidence="2 3">
    <name type="scientific">Strongylus vulgaris</name>
    <name type="common">Blood worm</name>
    <dbReference type="NCBI Taxonomy" id="40348"/>
    <lineage>
        <taxon>Eukaryota</taxon>
        <taxon>Metazoa</taxon>
        <taxon>Ecdysozoa</taxon>
        <taxon>Nematoda</taxon>
        <taxon>Chromadorea</taxon>
        <taxon>Rhabditida</taxon>
        <taxon>Rhabditina</taxon>
        <taxon>Rhabditomorpha</taxon>
        <taxon>Strongyloidea</taxon>
        <taxon>Strongylidae</taxon>
        <taxon>Strongylus</taxon>
    </lineage>
</organism>
<sequence length="121" mass="13398">MEGGVVTMGCTRLLIGQRSWRKQCLVRMAGGHRLSIAHLGSLALSQLESFGHRQVLATAGLLLCLLASGYRNPTRVSSQQKKTFVPPMKSVRKRLMGPINRVPTKVRSSNRPDSSRLLPQY</sequence>
<evidence type="ECO:0000313" key="2">
    <source>
        <dbReference type="EMBL" id="VDM85237.1"/>
    </source>
</evidence>
<protein>
    <submittedName>
        <fullName evidence="2">Uncharacterized protein</fullName>
    </submittedName>
</protein>
<accession>A0A3P7KAA2</accession>
<evidence type="ECO:0000256" key="1">
    <source>
        <dbReference type="SAM" id="MobiDB-lite"/>
    </source>
</evidence>